<keyword evidence="11 13" id="KW-0326">Glycosidase</keyword>
<dbReference type="GO" id="GO:0000272">
    <property type="term" value="P:polysaccharide catabolic process"/>
    <property type="evidence" value="ECO:0007669"/>
    <property type="project" value="UniProtKB-KW"/>
</dbReference>
<reference evidence="17" key="1">
    <citation type="journal article" date="2015" name="Genome Announc.">
        <title>Genome sequence of the AIDS-associated pathogen Penicillium marneffei (ATCC18224) and its near taxonomic relative Talaromyces stipitatus (ATCC10500).</title>
        <authorList>
            <person name="Nierman W.C."/>
            <person name="Fedorova-Abrams N.D."/>
            <person name="Andrianopoulos A."/>
        </authorList>
    </citation>
    <scope>NUCLEOTIDE SEQUENCE [LARGE SCALE GENOMIC DNA]</scope>
    <source>
        <strain evidence="17">ATCC 18224 / CBS 334.59 / QM 7333</strain>
    </source>
</reference>
<dbReference type="InterPro" id="IPR013785">
    <property type="entry name" value="Aldolase_TIM"/>
</dbReference>
<evidence type="ECO:0000256" key="6">
    <source>
        <dbReference type="ARBA" id="ARBA00022729"/>
    </source>
</evidence>
<evidence type="ECO:0000256" key="14">
    <source>
        <dbReference type="SAM" id="MobiDB-lite"/>
    </source>
</evidence>
<evidence type="ECO:0000256" key="10">
    <source>
        <dbReference type="ARBA" id="ARBA00023277"/>
    </source>
</evidence>
<keyword evidence="5" id="KW-0964">Secreted</keyword>
<keyword evidence="9" id="KW-0325">Glycoprotein</keyword>
<dbReference type="PhylomeDB" id="B6QI66"/>
<comment type="similarity">
    <text evidence="3 13">Belongs to the glycosyl hydrolase 27 family.</text>
</comment>
<dbReference type="Pfam" id="PF16499">
    <property type="entry name" value="Melibiase_2"/>
    <property type="match status" value="1"/>
</dbReference>
<dbReference type="Gene3D" id="3.20.20.70">
    <property type="entry name" value="Aldolase class I"/>
    <property type="match status" value="1"/>
</dbReference>
<feature type="region of interest" description="Disordered" evidence="14">
    <location>
        <begin position="1"/>
        <end position="20"/>
    </location>
</feature>
<dbReference type="Pfam" id="PF17801">
    <property type="entry name" value="Melibiase_C"/>
    <property type="match status" value="1"/>
</dbReference>
<name>B6QI66_TALMQ</name>
<dbReference type="PANTHER" id="PTHR11452:SF75">
    <property type="entry name" value="ALPHA-GALACTOSIDASE MEL1"/>
    <property type="match status" value="1"/>
</dbReference>
<dbReference type="AlphaFoldDB" id="B6QI66"/>
<dbReference type="EC" id="3.2.1.22" evidence="4 13"/>
<dbReference type="SUPFAM" id="SSF51445">
    <property type="entry name" value="(Trans)glycosidases"/>
    <property type="match status" value="1"/>
</dbReference>
<evidence type="ECO:0000313" key="16">
    <source>
        <dbReference type="EMBL" id="EEA23061.1"/>
    </source>
</evidence>
<dbReference type="InterPro" id="IPR002241">
    <property type="entry name" value="Glyco_hydro_27"/>
</dbReference>
<dbReference type="CDD" id="cd14792">
    <property type="entry name" value="GH27"/>
    <property type="match status" value="1"/>
</dbReference>
<evidence type="ECO:0000313" key="17">
    <source>
        <dbReference type="Proteomes" id="UP000001294"/>
    </source>
</evidence>
<evidence type="ECO:0000256" key="5">
    <source>
        <dbReference type="ARBA" id="ARBA00022525"/>
    </source>
</evidence>
<keyword evidence="6" id="KW-0732">Signal</keyword>
<evidence type="ECO:0000256" key="2">
    <source>
        <dbReference type="ARBA" id="ARBA00004613"/>
    </source>
</evidence>
<dbReference type="VEuPathDB" id="FungiDB:PMAA_096570"/>
<dbReference type="InterPro" id="IPR041233">
    <property type="entry name" value="Melibiase_C"/>
</dbReference>
<dbReference type="FunFam" id="2.60.40.1180:FF:000008">
    <property type="entry name" value="Alpha-galactosidase"/>
    <property type="match status" value="1"/>
</dbReference>
<dbReference type="PRINTS" id="PR00740">
    <property type="entry name" value="GLHYDRLASE27"/>
</dbReference>
<evidence type="ECO:0000256" key="4">
    <source>
        <dbReference type="ARBA" id="ARBA00012755"/>
    </source>
</evidence>
<evidence type="ECO:0000256" key="8">
    <source>
        <dbReference type="ARBA" id="ARBA00023157"/>
    </source>
</evidence>
<evidence type="ECO:0000256" key="12">
    <source>
        <dbReference type="ARBA" id="ARBA00023326"/>
    </source>
</evidence>
<evidence type="ECO:0000256" key="11">
    <source>
        <dbReference type="ARBA" id="ARBA00023295"/>
    </source>
</evidence>
<dbReference type="FunFam" id="3.20.20.70:FF:000197">
    <property type="entry name" value="Alpha-galactosidase"/>
    <property type="match status" value="1"/>
</dbReference>
<dbReference type="InterPro" id="IPR017853">
    <property type="entry name" value="GH"/>
</dbReference>
<comment type="catalytic activity">
    <reaction evidence="1 13">
        <text>Hydrolysis of terminal, non-reducing alpha-D-galactose residues in alpha-D-galactosides, including galactose oligosaccharides, galactomannans and galactolipids.</text>
        <dbReference type="EC" id="3.2.1.22"/>
    </reaction>
</comment>
<dbReference type="HOGENOM" id="CLU_013093_3_0_1"/>
<dbReference type="GO" id="GO:0004557">
    <property type="term" value="F:alpha-galactosidase activity"/>
    <property type="evidence" value="ECO:0007669"/>
    <property type="project" value="UniProtKB-EC"/>
</dbReference>
<evidence type="ECO:0000256" key="1">
    <source>
        <dbReference type="ARBA" id="ARBA00001255"/>
    </source>
</evidence>
<dbReference type="SUPFAM" id="SSF51011">
    <property type="entry name" value="Glycosyl hydrolase domain"/>
    <property type="match status" value="1"/>
</dbReference>
<dbReference type="EMBL" id="DS995902">
    <property type="protein sequence ID" value="EEA23061.1"/>
    <property type="molecule type" value="Genomic_DNA"/>
</dbReference>
<evidence type="ECO:0000256" key="7">
    <source>
        <dbReference type="ARBA" id="ARBA00022801"/>
    </source>
</evidence>
<keyword evidence="8 13" id="KW-1015">Disulfide bond</keyword>
<evidence type="ECO:0000259" key="15">
    <source>
        <dbReference type="Pfam" id="PF17801"/>
    </source>
</evidence>
<dbReference type="Proteomes" id="UP000001294">
    <property type="component" value="Unassembled WGS sequence"/>
</dbReference>
<keyword evidence="12" id="KW-0624">Polysaccharide degradation</keyword>
<dbReference type="Gene3D" id="2.60.120.260">
    <property type="entry name" value="Galactose-binding domain-like"/>
    <property type="match status" value="1"/>
</dbReference>
<dbReference type="STRING" id="441960.B6QI66"/>
<gene>
    <name evidence="16" type="ORF">PMAA_096570</name>
</gene>
<dbReference type="Gene3D" id="2.60.40.1180">
    <property type="entry name" value="Golgi alpha-mannosidase II"/>
    <property type="match status" value="1"/>
</dbReference>
<dbReference type="InterPro" id="IPR013780">
    <property type="entry name" value="Glyco_hydro_b"/>
</dbReference>
<dbReference type="GO" id="GO:0005576">
    <property type="term" value="C:extracellular region"/>
    <property type="evidence" value="ECO:0007669"/>
    <property type="project" value="UniProtKB-SubCell"/>
</dbReference>
<dbReference type="OrthoDB" id="5795902at2759"/>
<dbReference type="PANTHER" id="PTHR11452">
    <property type="entry name" value="ALPHA-GALACTOSIDASE/ALPHA-N-ACETYLGALACTOSAMINIDASE"/>
    <property type="match status" value="1"/>
</dbReference>
<keyword evidence="17" id="KW-1185">Reference proteome</keyword>
<accession>B6QI66</accession>
<feature type="domain" description="Alpha galactosidase C-terminal" evidence="15">
    <location>
        <begin position="319"/>
        <end position="393"/>
    </location>
</feature>
<evidence type="ECO:0000256" key="9">
    <source>
        <dbReference type="ARBA" id="ARBA00023180"/>
    </source>
</evidence>
<keyword evidence="7 13" id="KW-0378">Hydrolase</keyword>
<keyword evidence="10" id="KW-0119">Carbohydrate metabolism</keyword>
<proteinExistence type="inferred from homology"/>
<evidence type="ECO:0000256" key="3">
    <source>
        <dbReference type="ARBA" id="ARBA00009743"/>
    </source>
</evidence>
<sequence>MVGVGLTSSPPTHARTQNRLAQTPQMGWNTYNHYGCSPNEAIVHSNAQALVDLGLASLGYRYVTTDCGWTVADRLPNGSLTWDSTRFPSGFPALGQYLHGLGLLFGVYQDAGILLCGSPPNQIGSLYHELQDAQTFASWGVDSLKYDNCYSDAATNYPNVNYAPSTSPEPRYANMSNALSQQDRAILFQVCEWGVDFPAAWAPSLGNSWRIGNDISSSWTSIYRLVNQIAPQTDFAGPGQWPDLDMLEVGNNVYSTAEEQTHFSLWAILKSPLVIGAALKDAATSINEESLAILKQKDVISYNQDELSVSANLSRRYTEDEYDVWSGPLSGKRIVAALVNWADEKRYLTIALPDIGIQYAGMVKDIWKNVTIQDVKTSYTAEVEAHGTMLLELQNTTSLGEYSTNIFGTSTGNSTTFEAIYGLTDSSNYTLSITFISTNSASEVMTVKSSASSQTSTVTVAPNTASVSLPITLNAGTTNSLTIHHQLSIESISITPPEGTYYSNTKFTTTGYATSTACGIGYCAPVGSKIGYIRPGGTAVTAISATSAGTKFVEIDYINNEISFWSGWNARNITVTINGGTPTRLEVPMSGRHSELFGPGRGWWDTATLGVLTNGWVQGENEVVIGNDGGAGYSLYAADFVGLRVY</sequence>
<protein>
    <recommendedName>
        <fullName evidence="4 13">Alpha-galactosidase</fullName>
        <ecNumber evidence="4 13">3.2.1.22</ecNumber>
    </recommendedName>
    <alternativeName>
        <fullName evidence="13">Melibiase</fullName>
    </alternativeName>
</protein>
<dbReference type="CDD" id="cd04081">
    <property type="entry name" value="CBM35_galactosidase-like"/>
    <property type="match status" value="1"/>
</dbReference>
<organism evidence="16 17">
    <name type="scientific">Talaromyces marneffei (strain ATCC 18224 / CBS 334.59 / QM 7333)</name>
    <name type="common">Penicillium marneffei</name>
    <dbReference type="NCBI Taxonomy" id="441960"/>
    <lineage>
        <taxon>Eukaryota</taxon>
        <taxon>Fungi</taxon>
        <taxon>Dikarya</taxon>
        <taxon>Ascomycota</taxon>
        <taxon>Pezizomycotina</taxon>
        <taxon>Eurotiomycetes</taxon>
        <taxon>Eurotiomycetidae</taxon>
        <taxon>Eurotiales</taxon>
        <taxon>Trichocomaceae</taxon>
        <taxon>Talaromyces</taxon>
        <taxon>Talaromyces sect. Talaromyces</taxon>
    </lineage>
</organism>
<comment type="subcellular location">
    <subcellularLocation>
        <location evidence="2">Secreted</location>
    </subcellularLocation>
</comment>
<evidence type="ECO:0000256" key="13">
    <source>
        <dbReference type="RuleBase" id="RU361168"/>
    </source>
</evidence>